<dbReference type="RefSeq" id="XP_009164550.1">
    <property type="nucleotide sequence ID" value="XM_009166286.1"/>
</dbReference>
<dbReference type="SUPFAM" id="SSF52047">
    <property type="entry name" value="RNI-like"/>
    <property type="match status" value="1"/>
</dbReference>
<dbReference type="InterPro" id="IPR032675">
    <property type="entry name" value="LRR_dom_sf"/>
</dbReference>
<dbReference type="Gene3D" id="3.80.10.10">
    <property type="entry name" value="Ribonuclease Inhibitor"/>
    <property type="match status" value="1"/>
</dbReference>
<evidence type="ECO:0000313" key="2">
    <source>
        <dbReference type="Proteomes" id="UP000054324"/>
    </source>
</evidence>
<dbReference type="PRINTS" id="PR02062">
    <property type="entry name" value="CENTROSOME78"/>
</dbReference>
<dbReference type="GO" id="GO:0036064">
    <property type="term" value="C:ciliary basal body"/>
    <property type="evidence" value="ECO:0007669"/>
    <property type="project" value="TreeGrafter"/>
</dbReference>
<name>A0A074ZXA1_OPIVI</name>
<dbReference type="InterPro" id="IPR001611">
    <property type="entry name" value="Leu-rich_rpt"/>
</dbReference>
<dbReference type="PANTHER" id="PTHR24110">
    <property type="entry name" value="CENTROSOMAL PROTEIN OF 78 KDA"/>
    <property type="match status" value="1"/>
</dbReference>
<protein>
    <recommendedName>
        <fullName evidence="3">Leucine Rich repeat-containing domain protein</fullName>
    </recommendedName>
</protein>
<dbReference type="GeneID" id="20327086"/>
<evidence type="ECO:0000313" key="1">
    <source>
        <dbReference type="EMBL" id="KER31701.1"/>
    </source>
</evidence>
<gene>
    <name evidence="1" type="ORF">T265_12918</name>
</gene>
<dbReference type="SMART" id="SM00368">
    <property type="entry name" value="LRR_RI"/>
    <property type="match status" value="2"/>
</dbReference>
<dbReference type="CTD" id="20327086"/>
<evidence type="ECO:0008006" key="3">
    <source>
        <dbReference type="Google" id="ProtNLM"/>
    </source>
</evidence>
<dbReference type="AlphaFoldDB" id="A0A074ZXA1"/>
<dbReference type="GO" id="GO:0044782">
    <property type="term" value="P:cilium organization"/>
    <property type="evidence" value="ECO:0007669"/>
    <property type="project" value="TreeGrafter"/>
</dbReference>
<dbReference type="PANTHER" id="PTHR24110:SF3">
    <property type="entry name" value="CENTROSOMAL PROTEIN OF 78 KDA"/>
    <property type="match status" value="1"/>
</dbReference>
<dbReference type="STRING" id="6198.A0A074ZXA1"/>
<feature type="non-terminal residue" evidence="1">
    <location>
        <position position="155"/>
    </location>
</feature>
<dbReference type="GO" id="GO:0005813">
    <property type="term" value="C:centrosome"/>
    <property type="evidence" value="ECO:0007669"/>
    <property type="project" value="TreeGrafter"/>
</dbReference>
<sequence>MNFIIPISLCDWSPVIQSIQINRTLKHIGFRSCDISHSECPVTKPRRPAPAWISNPKILRSICQAVASSLQITTALVFLELKNIPLIQADVNCLCKGIANNRTLRHLSLNGCPIGDTGIAEICRALRHAPDLATMNISGCQITQIGAAHIAELIK</sequence>
<dbReference type="KEGG" id="ovi:T265_12918"/>
<dbReference type="EMBL" id="KL596642">
    <property type="protein sequence ID" value="KER31701.1"/>
    <property type="molecule type" value="Genomic_DNA"/>
</dbReference>
<keyword evidence="2" id="KW-1185">Reference proteome</keyword>
<proteinExistence type="predicted"/>
<dbReference type="Pfam" id="PF13516">
    <property type="entry name" value="LRR_6"/>
    <property type="match status" value="1"/>
</dbReference>
<reference evidence="1 2" key="1">
    <citation type="submission" date="2013-11" db="EMBL/GenBank/DDBJ databases">
        <title>Opisthorchis viverrini - life in the bile duct.</title>
        <authorList>
            <person name="Young N.D."/>
            <person name="Nagarajan N."/>
            <person name="Lin S.J."/>
            <person name="Korhonen P.K."/>
            <person name="Jex A.R."/>
            <person name="Hall R.S."/>
            <person name="Safavi-Hemami H."/>
            <person name="Kaewkong W."/>
            <person name="Bertrand D."/>
            <person name="Gao S."/>
            <person name="Seet Q."/>
            <person name="Wongkham S."/>
            <person name="Teh B.T."/>
            <person name="Wongkham C."/>
            <person name="Intapan P.M."/>
            <person name="Maleewong W."/>
            <person name="Yang X."/>
            <person name="Hu M."/>
            <person name="Wang Z."/>
            <person name="Hofmann A."/>
            <person name="Sternberg P.W."/>
            <person name="Tan P."/>
            <person name="Wang J."/>
            <person name="Gasser R.B."/>
        </authorList>
    </citation>
    <scope>NUCLEOTIDE SEQUENCE [LARGE SCALE GENOMIC DNA]</scope>
</reference>
<dbReference type="OrthoDB" id="78308at2759"/>
<dbReference type="Proteomes" id="UP000054324">
    <property type="component" value="Unassembled WGS sequence"/>
</dbReference>
<organism evidence="1 2">
    <name type="scientific">Opisthorchis viverrini</name>
    <name type="common">Southeast Asian liver fluke</name>
    <dbReference type="NCBI Taxonomy" id="6198"/>
    <lineage>
        <taxon>Eukaryota</taxon>
        <taxon>Metazoa</taxon>
        <taxon>Spiralia</taxon>
        <taxon>Lophotrochozoa</taxon>
        <taxon>Platyhelminthes</taxon>
        <taxon>Trematoda</taxon>
        <taxon>Digenea</taxon>
        <taxon>Opisthorchiida</taxon>
        <taxon>Opisthorchiata</taxon>
        <taxon>Opisthorchiidae</taxon>
        <taxon>Opisthorchis</taxon>
    </lineage>
</organism>
<dbReference type="InterPro" id="IPR026212">
    <property type="entry name" value="Cep78"/>
</dbReference>
<accession>A0A074ZXA1</accession>